<protein>
    <submittedName>
        <fullName evidence="2">2114_t:CDS:1</fullName>
    </submittedName>
</protein>
<keyword evidence="3" id="KW-1185">Reference proteome</keyword>
<comment type="caution">
    <text evidence="2">The sequence shown here is derived from an EMBL/GenBank/DDBJ whole genome shotgun (WGS) entry which is preliminary data.</text>
</comment>
<proteinExistence type="predicted"/>
<organism evidence="2 3">
    <name type="scientific">Cetraspora pellucida</name>
    <dbReference type="NCBI Taxonomy" id="1433469"/>
    <lineage>
        <taxon>Eukaryota</taxon>
        <taxon>Fungi</taxon>
        <taxon>Fungi incertae sedis</taxon>
        <taxon>Mucoromycota</taxon>
        <taxon>Glomeromycotina</taxon>
        <taxon>Glomeromycetes</taxon>
        <taxon>Diversisporales</taxon>
        <taxon>Gigasporaceae</taxon>
        <taxon>Cetraspora</taxon>
    </lineage>
</organism>
<dbReference type="OrthoDB" id="2443848at2759"/>
<evidence type="ECO:0000313" key="2">
    <source>
        <dbReference type="EMBL" id="CAG8818998.1"/>
    </source>
</evidence>
<sequence>EEKYDIRKHYDKEWIQMSMRTLCNLYENTDSPMIRCQCEDWYTVAIFGSCIDFCVRDTQLGTAFVKRTDAPSVNSANRKNRGRQASTRTGKLTGRNIDGIIYSINRKLEMGAIEAAKSFLGVSDRKYLLEAFKMPKTLRDMYTDMLIAVNYEREKADRLQVVGILHLGLWIQFVRLWRAGGSVCIFRKDPRSFNVDSKFSKKGVRSFLKLLITIYQYKLSIKDNLQVLNVLDNNNNDNGSDDDLENELIEASRSSTPPPTSRIGFFADNTKTPRKLRKKKPVKKRRLNKD</sequence>
<dbReference type="AlphaFoldDB" id="A0A9N9PGU9"/>
<dbReference type="EMBL" id="CAJVQA010047445">
    <property type="protein sequence ID" value="CAG8818998.1"/>
    <property type="molecule type" value="Genomic_DNA"/>
</dbReference>
<evidence type="ECO:0000256" key="1">
    <source>
        <dbReference type="SAM" id="MobiDB-lite"/>
    </source>
</evidence>
<name>A0A9N9PGU9_9GLOM</name>
<reference evidence="2" key="1">
    <citation type="submission" date="2021-06" db="EMBL/GenBank/DDBJ databases">
        <authorList>
            <person name="Kallberg Y."/>
            <person name="Tangrot J."/>
            <person name="Rosling A."/>
        </authorList>
    </citation>
    <scope>NUCLEOTIDE SEQUENCE</scope>
    <source>
        <strain evidence="2">FL966</strain>
    </source>
</reference>
<gene>
    <name evidence="2" type="ORF">CPELLU_LOCUS19488</name>
</gene>
<feature type="region of interest" description="Disordered" evidence="1">
    <location>
        <begin position="236"/>
        <end position="290"/>
    </location>
</feature>
<feature type="compositionally biased region" description="Acidic residues" evidence="1">
    <location>
        <begin position="239"/>
        <end position="248"/>
    </location>
</feature>
<feature type="non-terminal residue" evidence="2">
    <location>
        <position position="1"/>
    </location>
</feature>
<evidence type="ECO:0000313" key="3">
    <source>
        <dbReference type="Proteomes" id="UP000789759"/>
    </source>
</evidence>
<dbReference type="Proteomes" id="UP000789759">
    <property type="component" value="Unassembled WGS sequence"/>
</dbReference>
<accession>A0A9N9PGU9</accession>
<feature type="compositionally biased region" description="Basic residues" evidence="1">
    <location>
        <begin position="272"/>
        <end position="290"/>
    </location>
</feature>